<dbReference type="SUPFAM" id="SSF57716">
    <property type="entry name" value="Glucocorticoid receptor-like (DNA-binding domain)"/>
    <property type="match status" value="1"/>
</dbReference>
<dbReference type="GO" id="GO:0008270">
    <property type="term" value="F:zinc ion binding"/>
    <property type="evidence" value="ECO:0007669"/>
    <property type="project" value="UniProtKB-KW"/>
</dbReference>
<evidence type="ECO:0000313" key="17">
    <source>
        <dbReference type="Proteomes" id="UP000820818"/>
    </source>
</evidence>
<protein>
    <recommendedName>
        <fullName evidence="15">THAP-type domain-containing protein</fullName>
    </recommendedName>
</protein>
<sequence length="629" mass="70427">MEKKIHKRCFISGCYGKSDKENTHVGVFSVPKASLAIWQEIIPKAGLTTSSKICSRHFEDADIEKGRTIQEKFYPYARWTLKPGAVPKFFLGSSTSHPSSLSNTKDASQKCSTSKTVTEDSPVVLPRLLPKRTIDTPCNDISDSNGSLPVHGPVTHYILVHDASPLIFQNSNVTMQQIQNGHSLNSNSGLPTVPPIPLAQNNNIGVASCIPSHCDHNYVVETARPNVPVEKSNAEIVAPQVQEIHSVSSSAVHDYDHCYGIRPSSSTPAVEEPGLDFDVAGYRDFISGVSFPSAEWYWSFNEQTKLLICSCHYISADGVMTIKTVRIITKTTVGLFLNGKLIKPPYVKLEFRKKKELSNILEAFHIRKTCQGFVEESLTDVKMTDKCGGIKDGNVWRSKECLGLANVQLLCSKCKILQTYLMRMKKYPSKDLKKHYRRKLNTVQKSLQRMKRKVENYSATIDQLRKERQKLIWDAFDARIKILSPKEQLVVKTMIAKAKVNPGRDDRLTAMRYDPEFVADCLQIKQKSSAVYKHLRSKGILPLPSVSTLLRMAKKSNLAGLNSEETDPVHDSDEPQQNPLVSDQLATENLLEDPIESERPESSDCTVAMSPEFVLPEAEEMIVEIYSVE</sequence>
<keyword evidence="7 13" id="KW-0175">Coiled coil</keyword>
<evidence type="ECO:0000256" key="12">
    <source>
        <dbReference type="PROSITE-ProRule" id="PRU00309"/>
    </source>
</evidence>
<feature type="compositionally biased region" description="Polar residues" evidence="14">
    <location>
        <begin position="103"/>
        <end position="116"/>
    </location>
</feature>
<proteinExistence type="inferred from homology"/>
<keyword evidence="17" id="KW-1185">Reference proteome</keyword>
<keyword evidence="8 12" id="KW-0238">DNA-binding</keyword>
<evidence type="ECO:0000256" key="6">
    <source>
        <dbReference type="ARBA" id="ARBA00023015"/>
    </source>
</evidence>
<feature type="domain" description="THAP-type" evidence="15">
    <location>
        <begin position="5"/>
        <end position="90"/>
    </location>
</feature>
<dbReference type="PANTHER" id="PTHR46600:SF1">
    <property type="entry name" value="THAP DOMAIN-CONTAINING PROTEIN 1"/>
    <property type="match status" value="1"/>
</dbReference>
<dbReference type="SMART" id="SM00692">
    <property type="entry name" value="DM3"/>
    <property type="match status" value="1"/>
</dbReference>
<feature type="region of interest" description="Disordered" evidence="14">
    <location>
        <begin position="95"/>
        <end position="119"/>
    </location>
</feature>
<evidence type="ECO:0000256" key="14">
    <source>
        <dbReference type="SAM" id="MobiDB-lite"/>
    </source>
</evidence>
<evidence type="ECO:0000256" key="5">
    <source>
        <dbReference type="ARBA" id="ARBA00022833"/>
    </source>
</evidence>
<dbReference type="PANTHER" id="PTHR46600">
    <property type="entry name" value="THAP DOMAIN-CONTAINING"/>
    <property type="match status" value="1"/>
</dbReference>
<dbReference type="EMBL" id="WJBH02000006">
    <property type="protein sequence ID" value="KAI9557749.1"/>
    <property type="molecule type" value="Genomic_DNA"/>
</dbReference>
<keyword evidence="11" id="KW-0131">Cell cycle</keyword>
<dbReference type="Proteomes" id="UP000820818">
    <property type="component" value="Linkage Group LG6"/>
</dbReference>
<dbReference type="GO" id="GO:0043565">
    <property type="term" value="F:sequence-specific DNA binding"/>
    <property type="evidence" value="ECO:0007669"/>
    <property type="project" value="InterPro"/>
</dbReference>
<feature type="coiled-coil region" evidence="13">
    <location>
        <begin position="433"/>
        <end position="474"/>
    </location>
</feature>
<dbReference type="AlphaFoldDB" id="A0AAD5KQ10"/>
<evidence type="ECO:0000256" key="3">
    <source>
        <dbReference type="ARBA" id="ARBA00022723"/>
    </source>
</evidence>
<evidence type="ECO:0000256" key="9">
    <source>
        <dbReference type="ARBA" id="ARBA00023163"/>
    </source>
</evidence>
<organism evidence="16 17">
    <name type="scientific">Daphnia sinensis</name>
    <dbReference type="NCBI Taxonomy" id="1820382"/>
    <lineage>
        <taxon>Eukaryota</taxon>
        <taxon>Metazoa</taxon>
        <taxon>Ecdysozoa</taxon>
        <taxon>Arthropoda</taxon>
        <taxon>Crustacea</taxon>
        <taxon>Branchiopoda</taxon>
        <taxon>Diplostraca</taxon>
        <taxon>Cladocera</taxon>
        <taxon>Anomopoda</taxon>
        <taxon>Daphniidae</taxon>
        <taxon>Daphnia</taxon>
        <taxon>Daphnia similis group</taxon>
    </lineage>
</organism>
<reference evidence="16 17" key="1">
    <citation type="submission" date="2022-05" db="EMBL/GenBank/DDBJ databases">
        <title>A multi-omics perspective on studying reproductive biology in Daphnia sinensis.</title>
        <authorList>
            <person name="Jia J."/>
        </authorList>
    </citation>
    <scope>NUCLEOTIDE SEQUENCE [LARGE SCALE GENOMIC DNA]</scope>
    <source>
        <strain evidence="16 17">WSL</strain>
    </source>
</reference>
<evidence type="ECO:0000256" key="1">
    <source>
        <dbReference type="ARBA" id="ARBA00004642"/>
    </source>
</evidence>
<dbReference type="PROSITE" id="PS50950">
    <property type="entry name" value="ZF_THAP"/>
    <property type="match status" value="1"/>
</dbReference>
<evidence type="ECO:0000256" key="7">
    <source>
        <dbReference type="ARBA" id="ARBA00023054"/>
    </source>
</evidence>
<evidence type="ECO:0000256" key="11">
    <source>
        <dbReference type="ARBA" id="ARBA00023306"/>
    </source>
</evidence>
<dbReference type="InterPro" id="IPR006612">
    <property type="entry name" value="THAP_Znf"/>
</dbReference>
<comment type="subcellular location">
    <subcellularLocation>
        <location evidence="1">Nucleus</location>
        <location evidence="1">Nucleoplasm</location>
    </subcellularLocation>
</comment>
<dbReference type="InterPro" id="IPR038441">
    <property type="entry name" value="THAP_Znf_sf"/>
</dbReference>
<evidence type="ECO:0000256" key="10">
    <source>
        <dbReference type="ARBA" id="ARBA00023242"/>
    </source>
</evidence>
<evidence type="ECO:0000256" key="13">
    <source>
        <dbReference type="SAM" id="Coils"/>
    </source>
</evidence>
<dbReference type="SMART" id="SM00980">
    <property type="entry name" value="THAP"/>
    <property type="match status" value="1"/>
</dbReference>
<dbReference type="Pfam" id="PF05485">
    <property type="entry name" value="THAP"/>
    <property type="match status" value="1"/>
</dbReference>
<comment type="similarity">
    <text evidence="2">Belongs to the THAP1 family.</text>
</comment>
<evidence type="ECO:0000256" key="2">
    <source>
        <dbReference type="ARBA" id="ARBA00006177"/>
    </source>
</evidence>
<feature type="region of interest" description="Disordered" evidence="14">
    <location>
        <begin position="560"/>
        <end position="580"/>
    </location>
</feature>
<keyword evidence="4 12" id="KW-0863">Zinc-finger</keyword>
<dbReference type="GO" id="GO:0005654">
    <property type="term" value="C:nucleoplasm"/>
    <property type="evidence" value="ECO:0007669"/>
    <property type="project" value="UniProtKB-SubCell"/>
</dbReference>
<keyword evidence="10" id="KW-0539">Nucleus</keyword>
<keyword evidence="3" id="KW-0479">Metal-binding</keyword>
<comment type="caution">
    <text evidence="16">The sequence shown here is derived from an EMBL/GenBank/DDBJ whole genome shotgun (WGS) entry which is preliminary data.</text>
</comment>
<keyword evidence="5" id="KW-0862">Zinc</keyword>
<evidence type="ECO:0000313" key="16">
    <source>
        <dbReference type="EMBL" id="KAI9557749.1"/>
    </source>
</evidence>
<accession>A0AAD5KQ10</accession>
<gene>
    <name evidence="16" type="ORF">GHT06_017578</name>
</gene>
<keyword evidence="9" id="KW-0804">Transcription</keyword>
<evidence type="ECO:0000259" key="15">
    <source>
        <dbReference type="PROSITE" id="PS50950"/>
    </source>
</evidence>
<dbReference type="InterPro" id="IPR026516">
    <property type="entry name" value="THAP1/10"/>
</dbReference>
<dbReference type="Gene3D" id="6.20.210.20">
    <property type="entry name" value="THAP domain"/>
    <property type="match status" value="1"/>
</dbReference>
<evidence type="ECO:0000256" key="4">
    <source>
        <dbReference type="ARBA" id="ARBA00022771"/>
    </source>
</evidence>
<evidence type="ECO:0000256" key="8">
    <source>
        <dbReference type="ARBA" id="ARBA00023125"/>
    </source>
</evidence>
<keyword evidence="6" id="KW-0805">Transcription regulation</keyword>
<name>A0AAD5KQ10_9CRUS</name>